<dbReference type="NCBIfam" id="TIGR03786">
    <property type="entry name" value="strep_pil_rpt"/>
    <property type="match status" value="8"/>
</dbReference>
<dbReference type="InterPro" id="IPR022464">
    <property type="entry name" value="Strep_pil_isopept_link"/>
</dbReference>
<dbReference type="SUPFAM" id="SSF49401">
    <property type="entry name" value="Bacterial adhesins"/>
    <property type="match status" value="2"/>
</dbReference>
<dbReference type="Gene3D" id="2.60.40.1280">
    <property type="match status" value="1"/>
</dbReference>
<gene>
    <name evidence="9" type="ORF">B7715_06065</name>
</gene>
<feature type="region of interest" description="Disordered" evidence="6">
    <location>
        <begin position="1200"/>
        <end position="1234"/>
    </location>
</feature>
<comment type="subcellular location">
    <subcellularLocation>
        <location evidence="1">Secreted</location>
        <location evidence="1">Cell wall</location>
    </subcellularLocation>
</comment>
<dbReference type="Pfam" id="PF05737">
    <property type="entry name" value="Collagen_bind"/>
    <property type="match status" value="1"/>
</dbReference>
<evidence type="ECO:0000313" key="9">
    <source>
        <dbReference type="EMBL" id="ORO65954.1"/>
    </source>
</evidence>
<name>A0A1X1HYN1_STROR</name>
<organism evidence="9 10">
    <name type="scientific">Streptococcus oralis subsp. oralis</name>
    <dbReference type="NCBI Taxonomy" id="1891914"/>
    <lineage>
        <taxon>Bacteria</taxon>
        <taxon>Bacillati</taxon>
        <taxon>Bacillota</taxon>
        <taxon>Bacilli</taxon>
        <taxon>Lactobacillales</taxon>
        <taxon>Streptococcaceae</taxon>
        <taxon>Streptococcus</taxon>
    </lineage>
</organism>
<evidence type="ECO:0000313" key="10">
    <source>
        <dbReference type="Proteomes" id="UP000193961"/>
    </source>
</evidence>
<protein>
    <submittedName>
        <fullName evidence="9">Cell surface protein</fullName>
    </submittedName>
</protein>
<keyword evidence="2" id="KW-0134">Cell wall</keyword>
<evidence type="ECO:0000256" key="7">
    <source>
        <dbReference type="SAM" id="Phobius"/>
    </source>
</evidence>
<feature type="compositionally biased region" description="Polar residues" evidence="6">
    <location>
        <begin position="1200"/>
        <end position="1210"/>
    </location>
</feature>
<keyword evidence="7" id="KW-0812">Transmembrane</keyword>
<keyword evidence="7" id="KW-1133">Transmembrane helix</keyword>
<keyword evidence="3" id="KW-0964">Secreted</keyword>
<evidence type="ECO:0000256" key="5">
    <source>
        <dbReference type="ARBA" id="ARBA00023088"/>
    </source>
</evidence>
<dbReference type="Gene3D" id="2.60.40.3050">
    <property type="match status" value="8"/>
</dbReference>
<dbReference type="GO" id="GO:0007155">
    <property type="term" value="P:cell adhesion"/>
    <property type="evidence" value="ECO:0007669"/>
    <property type="project" value="InterPro"/>
</dbReference>
<accession>A0A1X1HYN1</accession>
<evidence type="ECO:0000256" key="3">
    <source>
        <dbReference type="ARBA" id="ARBA00022525"/>
    </source>
</evidence>
<sequence>MVKKRTSKLFHGLMALLLVVSVFLPALKVSNVVKAEELPASSYTMKTVSKINNNKLVDGAKYGEGKFYLQPTYSFPNDVTLKDGDYMVYHVPNEFKIEKDSTTELKAPDGQTTIAELTTSKADNTATVKVTNAAYFANLSENKEITALFTVVWADSVKLNTPYQINIPGDQVYTLTRIVPDDDPTGFTKWGVQDSDDPNYVNWRIRVNRYAKSYTGVKLEDTIPEGQVLASEITGYYFTEWNKAEARPRLEAAHINVVDGNHFTITPNGDGTMDGQGLYILYKTRLTAPVDNATKKAFNDVKATTDQETFDVHGFAALTTTEGIGSGAKSDEVEFQVKKKLEGKTLEADAFTFQLIAPDGSVTEAKNDAEGNVKFPAVKFSNEGTFKYQIKEVNDNKPGYTYDDSVLEAEVTVANVYGQKIASVKYKDSKKEFTNTYAAKEAKLQLEAKKVLNGKAIEAGQFEFELKENGTVLHTVSNDANGKIQFPELTFTKEETRTFTISEKAGDVAGVEYDPNAYEVTVVVKDNGQGQLVATATGADNLTFTNVYKAKPAKATITATKVLNGKALEADKYEFELKEGNKVVATAKNAADGTVTFPVISYDAAGPHTYTITEKAGSEKGVTYDTAKHEVTVNVTDNGQGELVADVKDNNPTFTNTYKAATTTATITATKVLNGKALEADKYEFELKEGDKVVATAKNAADGTVTFPAISYDAAGPHTYTITEKAGSEAGVTYDTATHEVTVAVVDNGAGQLVATVTDNNPTFTNTYKAATTTATITATKVLNGKALEADKYEFELKEGDKVVATAKNAADGTVTFPAISYDAAGPHTYTITEKAGSEAGVTYDTATHEVTVNVTDNGQGKLVATATNNNPTFTNTYKAATTTATITATKVLNGKALEAGKYEFELKEGDKVVATAKNAADGTVTFKEIEFNEAGDHTYTITEKAGSEAGVTYDTAKHEVKVNVKDDGAGQLVATVTGNNPTFTNTYKAASTTVNITAKKVLEGKALEAGKYEFELKEGDKVIGTAKNAADGTVAFEGIEYKEAGEHTYTISEKAGNEAGVTYDKSTHNVTVKVTDNGQGQLVATVTDNNPTFTNTYVASSTKVTFTAKKVLKGDKELVKGQFKFELKEGDKVVETATNAADGTVTFTAIEYKEAGEHTYTITEVKGNDENIKYDENSYEVTVKVTDNGAGQLVTEVTGNNPTITNTYTEPKKEEPKEGPKGEQPKGDLPNTGGADFTAFSTILGLVLAALAGLVYRAKKVD</sequence>
<evidence type="ECO:0000256" key="6">
    <source>
        <dbReference type="SAM" id="MobiDB-lite"/>
    </source>
</evidence>
<dbReference type="Gene3D" id="2.60.40.740">
    <property type="match status" value="1"/>
</dbReference>
<dbReference type="EMBL" id="NCUQ01000010">
    <property type="protein sequence ID" value="ORO65954.1"/>
    <property type="molecule type" value="Genomic_DNA"/>
</dbReference>
<dbReference type="Proteomes" id="UP000193961">
    <property type="component" value="Unassembled WGS sequence"/>
</dbReference>
<evidence type="ECO:0000256" key="4">
    <source>
        <dbReference type="ARBA" id="ARBA00022729"/>
    </source>
</evidence>
<dbReference type="NCBIfam" id="TIGR01167">
    <property type="entry name" value="LPXTG_anchor"/>
    <property type="match status" value="1"/>
</dbReference>
<keyword evidence="7" id="KW-0472">Membrane</keyword>
<evidence type="ECO:0000256" key="1">
    <source>
        <dbReference type="ARBA" id="ARBA00004191"/>
    </source>
</evidence>
<dbReference type="InterPro" id="IPR008966">
    <property type="entry name" value="Adhesion_dom_sf"/>
</dbReference>
<reference evidence="9 10" key="1">
    <citation type="journal article" date="2016" name="Eur. J. Clin. Microbiol. Infect. Dis.">
        <title>Whole genome sequencing as a tool for phylogenetic analysis of clinical strains of Mitis group streptococci.</title>
        <authorList>
            <person name="Rasmussen L.H."/>
            <person name="Dargis R."/>
            <person name="Hojholt K."/>
            <person name="Christensen J.J."/>
            <person name="Skovgaard O."/>
            <person name="Justesen U.S."/>
            <person name="Rosenvinge F.S."/>
            <person name="Moser C."/>
            <person name="Lukjancenko O."/>
            <person name="Rasmussen S."/>
            <person name="Nielsen X.C."/>
        </authorList>
    </citation>
    <scope>NUCLEOTIDE SEQUENCE [LARGE SCALE GENOMIC DNA]</scope>
    <source>
        <strain evidence="9 10">OD_321121_09</strain>
    </source>
</reference>
<feature type="domain" description="Gram-positive cocci surface proteins LPxTG" evidence="8">
    <location>
        <begin position="1230"/>
        <end position="1263"/>
    </location>
</feature>
<dbReference type="InterPro" id="IPR019931">
    <property type="entry name" value="LPXTG_anchor"/>
</dbReference>
<evidence type="ECO:0000256" key="2">
    <source>
        <dbReference type="ARBA" id="ARBA00022512"/>
    </source>
</evidence>
<evidence type="ECO:0000259" key="8">
    <source>
        <dbReference type="PROSITE" id="PS50847"/>
    </source>
</evidence>
<dbReference type="Pfam" id="PF00746">
    <property type="entry name" value="Gram_pos_anchor"/>
    <property type="match status" value="1"/>
</dbReference>
<dbReference type="InterPro" id="IPR008456">
    <property type="entry name" value="Collagen-bd_dom"/>
</dbReference>
<feature type="compositionally biased region" description="Basic and acidic residues" evidence="6">
    <location>
        <begin position="1211"/>
        <end position="1227"/>
    </location>
</feature>
<keyword evidence="5" id="KW-0572">Peptidoglycan-anchor</keyword>
<keyword evidence="4" id="KW-0732">Signal</keyword>
<proteinExistence type="predicted"/>
<dbReference type="AlphaFoldDB" id="A0A1X1HYN1"/>
<dbReference type="InterPro" id="IPR011252">
    <property type="entry name" value="Fibrogen-bd_dom1"/>
</dbReference>
<dbReference type="Pfam" id="PF12892">
    <property type="entry name" value="FctA"/>
    <property type="match status" value="8"/>
</dbReference>
<dbReference type="PROSITE" id="PS50847">
    <property type="entry name" value="GRAM_POS_ANCHORING"/>
    <property type="match status" value="1"/>
</dbReference>
<dbReference type="GO" id="GO:0005518">
    <property type="term" value="F:collagen binding"/>
    <property type="evidence" value="ECO:0007669"/>
    <property type="project" value="InterPro"/>
</dbReference>
<dbReference type="InterPro" id="IPR038174">
    <property type="entry name" value="Strep_pil_link_sf"/>
</dbReference>
<comment type="caution">
    <text evidence="9">The sequence shown here is derived from an EMBL/GenBank/DDBJ whole genome shotgun (WGS) entry which is preliminary data.</text>
</comment>
<feature type="transmembrane region" description="Helical" evidence="7">
    <location>
        <begin position="1238"/>
        <end position="1257"/>
    </location>
</feature>